<dbReference type="NCBIfam" id="NF047832">
    <property type="entry name" value="caspase_w_EACC1"/>
    <property type="match status" value="1"/>
</dbReference>
<feature type="transmembrane region" description="Helical" evidence="2">
    <location>
        <begin position="598"/>
        <end position="619"/>
    </location>
</feature>
<dbReference type="InterPro" id="IPR029030">
    <property type="entry name" value="Caspase-like_dom_sf"/>
</dbReference>
<feature type="compositionally biased region" description="Basic and acidic residues" evidence="1">
    <location>
        <begin position="519"/>
        <end position="534"/>
    </location>
</feature>
<accession>A0A919NF01</accession>
<dbReference type="Pfam" id="PF00656">
    <property type="entry name" value="Peptidase_C14"/>
    <property type="match status" value="1"/>
</dbReference>
<dbReference type="EMBL" id="BOMY01000001">
    <property type="protein sequence ID" value="GIF17371.1"/>
    <property type="molecule type" value="Genomic_DNA"/>
</dbReference>
<dbReference type="GO" id="GO:0004197">
    <property type="term" value="F:cysteine-type endopeptidase activity"/>
    <property type="evidence" value="ECO:0007669"/>
    <property type="project" value="InterPro"/>
</dbReference>
<reference evidence="4" key="1">
    <citation type="submission" date="2021-01" db="EMBL/GenBank/DDBJ databases">
        <title>Whole genome shotgun sequence of Actinoplanes tereljensis NBRC 105297.</title>
        <authorList>
            <person name="Komaki H."/>
            <person name="Tamura T."/>
        </authorList>
    </citation>
    <scope>NUCLEOTIDE SEQUENCE</scope>
    <source>
        <strain evidence="4">NBRC 105297</strain>
    </source>
</reference>
<evidence type="ECO:0000313" key="5">
    <source>
        <dbReference type="Proteomes" id="UP000623608"/>
    </source>
</evidence>
<dbReference type="Gene3D" id="3.40.50.1460">
    <property type="match status" value="1"/>
</dbReference>
<feature type="domain" description="Peptidase C14 caspase" evidence="3">
    <location>
        <begin position="3"/>
        <end position="233"/>
    </location>
</feature>
<feature type="transmembrane region" description="Helical" evidence="2">
    <location>
        <begin position="556"/>
        <end position="578"/>
    </location>
</feature>
<dbReference type="InterPro" id="IPR011600">
    <property type="entry name" value="Pept_C14_caspase"/>
</dbReference>
<keyword evidence="2" id="KW-0472">Membrane</keyword>
<comment type="caution">
    <text evidence="4">The sequence shown here is derived from an EMBL/GenBank/DDBJ whole genome shotgun (WGS) entry which is preliminary data.</text>
</comment>
<keyword evidence="2" id="KW-1133">Transmembrane helix</keyword>
<name>A0A919NF01_9ACTN</name>
<keyword evidence="2" id="KW-0812">Transmembrane</keyword>
<evidence type="ECO:0000259" key="3">
    <source>
        <dbReference type="Pfam" id="PF00656"/>
    </source>
</evidence>
<evidence type="ECO:0000256" key="2">
    <source>
        <dbReference type="SAM" id="Phobius"/>
    </source>
</evidence>
<dbReference type="RefSeq" id="WP_203797299.1">
    <property type="nucleotide sequence ID" value="NZ_BOMY01000001.1"/>
</dbReference>
<dbReference type="InterPro" id="IPR018247">
    <property type="entry name" value="EF_Hand_1_Ca_BS"/>
</dbReference>
<dbReference type="SUPFAM" id="SSF52129">
    <property type="entry name" value="Caspase-like"/>
    <property type="match status" value="1"/>
</dbReference>
<dbReference type="PANTHER" id="PTHR22576">
    <property type="entry name" value="MUCOSA ASSOCIATED LYMPHOID TISSUE LYMPHOMA TRANSLOCATION PROTEIN 1/PARACASPASE"/>
    <property type="match status" value="1"/>
</dbReference>
<dbReference type="InterPro" id="IPR052039">
    <property type="entry name" value="Caspase-related_regulators"/>
</dbReference>
<dbReference type="GO" id="GO:0006508">
    <property type="term" value="P:proteolysis"/>
    <property type="evidence" value="ECO:0007669"/>
    <property type="project" value="InterPro"/>
</dbReference>
<organism evidence="4 5">
    <name type="scientific">Paractinoplanes tereljensis</name>
    <dbReference type="NCBI Taxonomy" id="571912"/>
    <lineage>
        <taxon>Bacteria</taxon>
        <taxon>Bacillati</taxon>
        <taxon>Actinomycetota</taxon>
        <taxon>Actinomycetes</taxon>
        <taxon>Micromonosporales</taxon>
        <taxon>Micromonosporaceae</taxon>
        <taxon>Paractinoplanes</taxon>
    </lineage>
</organism>
<dbReference type="PROSITE" id="PS00018">
    <property type="entry name" value="EF_HAND_1"/>
    <property type="match status" value="1"/>
</dbReference>
<dbReference type="PANTHER" id="PTHR22576:SF37">
    <property type="entry name" value="MUCOSA-ASSOCIATED LYMPHOID TISSUE LYMPHOMA TRANSLOCATION PROTEIN 1"/>
    <property type="match status" value="1"/>
</dbReference>
<keyword evidence="5" id="KW-1185">Reference proteome</keyword>
<evidence type="ECO:0000256" key="1">
    <source>
        <dbReference type="SAM" id="MobiDB-lite"/>
    </source>
</evidence>
<dbReference type="AlphaFoldDB" id="A0A919NF01"/>
<protein>
    <recommendedName>
        <fullName evidence="3">Peptidase C14 caspase domain-containing protein</fullName>
    </recommendedName>
</protein>
<feature type="transmembrane region" description="Helical" evidence="2">
    <location>
        <begin position="451"/>
        <end position="474"/>
    </location>
</feature>
<feature type="region of interest" description="Disordered" evidence="1">
    <location>
        <begin position="519"/>
        <end position="538"/>
    </location>
</feature>
<feature type="transmembrane region" description="Helical" evidence="2">
    <location>
        <begin position="631"/>
        <end position="652"/>
    </location>
</feature>
<proteinExistence type="predicted"/>
<dbReference type="Proteomes" id="UP000623608">
    <property type="component" value="Unassembled WGS sequence"/>
</dbReference>
<sequence>MGRYALLVAANDYEDSYFEQLRSPAQDVRGLAAVLEDPAIGGFDVTVLENAADHEVRRMLDEMTSDRQPDDMVLVYFSCHGLQDMQGRLHFATTTTWAQRPASTAVAASFVSDCLERTAAAGRLLLLDCCYSGSFARGFAKTSPRPLDGEISRGYVCLTACNEYELAYEGESVVVDEPRPSVFTEVVIEGLRTGAADLDRDGWIESGELHRYAFDEVRKASRQTPSYFAAGLQAPLMVARSAGRPVGIRRYATVVPAAAMARTPRFFAARFPPFHFAREDRATPTHLAEAMARHRDQAVALFRADEARSALHEWISQDVRDRNLERTILRRAPEDETVAGAAVSTFIATFAPHLPPCFDDIEISIADLVGLAHRAADGDEAARASVSRLYRHNMLRTFSRHNCREDSHHCGPGKACAVLRTAAERWDELVPAATAAVADLPPRLHPAEPAIVAQLLAMILDAAAMQVPLGLAGAQRDMPTWWLRLILTARVPADSAGYENARVAQLALAVLTHDAARAERDEVRRQETGRDKSLEAGNAEPVALPEAARSGRLSRLLPMVGFPALAIAVAVMISAIAADHWWRTTGSVPEIYDFGLGYSGPAGLTGLLFTSPLVATVAVTHWVRRRRWFRAGLAAFTAVVLAWSAASVVPGLRELWLHHAHDRAVHYAEVHDIAVDEHDRPIQAQCGIQRSGDNDDVVLALDGKVKTGCRTASVYLRGRRTGTLTLPADTQWTTASRFWFTSSDDTGVLVVAGWVPDRRDWRLIAVMVGYPDFGVWTRDLDSAGTTSTQLKAIRWSGVVAFPSRTDVYAIGLSTGQTVWHRSCSAGRKFNGLGGAHPDGVGVLCDQEEVVYRS</sequence>
<evidence type="ECO:0000313" key="4">
    <source>
        <dbReference type="EMBL" id="GIF17371.1"/>
    </source>
</evidence>
<gene>
    <name evidence="4" type="ORF">Ate02nite_01010</name>
</gene>